<sequence>MSRYTLKASARRIFIVLIIAQISIPIEIQDSSGLIVGNINYIQDVQSKGNLWHDVREAVKHSFGLPNYIQVTQPGTSPVILDISVSNSRQNLHIQIDKPIIVANELSELSRPGKKKLIQS</sequence>
<gene>
    <name evidence="2" type="ORF">DdX_18062</name>
</gene>
<dbReference type="EMBL" id="JAKKPZ010000231">
    <property type="protein sequence ID" value="KAI1698167.1"/>
    <property type="molecule type" value="Genomic_DNA"/>
</dbReference>
<proteinExistence type="predicted"/>
<name>A0AAD4QV86_9BILA</name>
<evidence type="ECO:0000313" key="2">
    <source>
        <dbReference type="EMBL" id="KAI1698167.1"/>
    </source>
</evidence>
<comment type="caution">
    <text evidence="2">The sequence shown here is derived from an EMBL/GenBank/DDBJ whole genome shotgun (WGS) entry which is preliminary data.</text>
</comment>
<accession>A0AAD4QV86</accession>
<protein>
    <submittedName>
        <fullName evidence="2">Uncharacterized protein</fullName>
    </submittedName>
</protein>
<evidence type="ECO:0000313" key="3">
    <source>
        <dbReference type="Proteomes" id="UP001201812"/>
    </source>
</evidence>
<reference evidence="2" key="1">
    <citation type="submission" date="2022-01" db="EMBL/GenBank/DDBJ databases">
        <title>Genome Sequence Resource for Two Populations of Ditylenchus destructor, the Migratory Endoparasitic Phytonematode.</title>
        <authorList>
            <person name="Zhang H."/>
            <person name="Lin R."/>
            <person name="Xie B."/>
        </authorList>
    </citation>
    <scope>NUCLEOTIDE SEQUENCE</scope>
    <source>
        <strain evidence="2">BazhouSP</strain>
    </source>
</reference>
<organism evidence="2 3">
    <name type="scientific">Ditylenchus destructor</name>
    <dbReference type="NCBI Taxonomy" id="166010"/>
    <lineage>
        <taxon>Eukaryota</taxon>
        <taxon>Metazoa</taxon>
        <taxon>Ecdysozoa</taxon>
        <taxon>Nematoda</taxon>
        <taxon>Chromadorea</taxon>
        <taxon>Rhabditida</taxon>
        <taxon>Tylenchina</taxon>
        <taxon>Tylenchomorpha</taxon>
        <taxon>Sphaerularioidea</taxon>
        <taxon>Anguinidae</taxon>
        <taxon>Anguininae</taxon>
        <taxon>Ditylenchus</taxon>
    </lineage>
</organism>
<dbReference type="Proteomes" id="UP001201812">
    <property type="component" value="Unassembled WGS sequence"/>
</dbReference>
<dbReference type="AlphaFoldDB" id="A0AAD4QV86"/>
<keyword evidence="1" id="KW-0732">Signal</keyword>
<evidence type="ECO:0000256" key="1">
    <source>
        <dbReference type="SAM" id="SignalP"/>
    </source>
</evidence>
<keyword evidence="3" id="KW-1185">Reference proteome</keyword>
<feature type="signal peptide" evidence="1">
    <location>
        <begin position="1"/>
        <end position="25"/>
    </location>
</feature>
<feature type="chain" id="PRO_5042149679" evidence="1">
    <location>
        <begin position="26"/>
        <end position="120"/>
    </location>
</feature>